<dbReference type="OMA" id="NTAYDKH"/>
<dbReference type="GO" id="GO:0008180">
    <property type="term" value="C:COP9 signalosome"/>
    <property type="evidence" value="ECO:0007669"/>
    <property type="project" value="TreeGrafter"/>
</dbReference>
<protein>
    <recommendedName>
        <fullName evidence="2">COP9 signalosome complex subunit 6</fullName>
    </recommendedName>
</protein>
<feature type="compositionally biased region" description="Polar residues" evidence="3">
    <location>
        <begin position="419"/>
        <end position="434"/>
    </location>
</feature>
<dbReference type="GO" id="GO:0008237">
    <property type="term" value="F:metallopeptidase activity"/>
    <property type="evidence" value="ECO:0007669"/>
    <property type="project" value="InterPro"/>
</dbReference>
<dbReference type="InterPro" id="IPR000555">
    <property type="entry name" value="JAMM/MPN+_dom"/>
</dbReference>
<dbReference type="EnsemblMetazoa" id="CJA09769.1">
    <property type="protein sequence ID" value="CJA09769.1"/>
    <property type="gene ID" value="WBGene00128974"/>
</dbReference>
<dbReference type="InterPro" id="IPR037518">
    <property type="entry name" value="MPN"/>
</dbReference>
<evidence type="ECO:0000313" key="5">
    <source>
        <dbReference type="EnsemblMetazoa" id="CJA09769.1"/>
    </source>
</evidence>
<evidence type="ECO:0000259" key="4">
    <source>
        <dbReference type="PROSITE" id="PS50249"/>
    </source>
</evidence>
<dbReference type="Gene3D" id="3.40.140.10">
    <property type="entry name" value="Cytidine Deaminase, domain 2"/>
    <property type="match status" value="1"/>
</dbReference>
<evidence type="ECO:0000256" key="2">
    <source>
        <dbReference type="ARBA" id="ARBA00014871"/>
    </source>
</evidence>
<dbReference type="SMART" id="SM00232">
    <property type="entry name" value="JAB_MPN"/>
    <property type="match status" value="1"/>
</dbReference>
<reference evidence="6" key="1">
    <citation type="submission" date="2010-08" db="EMBL/GenBank/DDBJ databases">
        <authorList>
            <consortium name="Caenorhabditis japonica Sequencing Consortium"/>
            <person name="Wilson R.K."/>
        </authorList>
    </citation>
    <scope>NUCLEOTIDE SEQUENCE [LARGE SCALE GENOMIC DNA]</scope>
    <source>
        <strain evidence="6">DF5081</strain>
    </source>
</reference>
<reference evidence="5" key="2">
    <citation type="submission" date="2022-06" db="UniProtKB">
        <authorList>
            <consortium name="EnsemblMetazoa"/>
        </authorList>
    </citation>
    <scope>IDENTIFICATION</scope>
    <source>
        <strain evidence="5">DF5081</strain>
    </source>
</reference>
<feature type="compositionally biased region" description="Acidic residues" evidence="3">
    <location>
        <begin position="338"/>
        <end position="351"/>
    </location>
</feature>
<dbReference type="Pfam" id="PF13012">
    <property type="entry name" value="MitMem_reg"/>
    <property type="match status" value="1"/>
</dbReference>
<proteinExistence type="inferred from homology"/>
<dbReference type="AlphaFoldDB" id="A0A8R1HSF4"/>
<dbReference type="PANTHER" id="PTHR10540:SF8">
    <property type="entry name" value="COP9 SIGNALOSOME COMPLEX SUBUNIT 6"/>
    <property type="match status" value="1"/>
</dbReference>
<dbReference type="PANTHER" id="PTHR10540">
    <property type="entry name" value="EUKARYOTIC TRANSLATION INITIATION FACTOR 3 SUBUNIT F-RELATED"/>
    <property type="match status" value="1"/>
</dbReference>
<organism evidence="5 6">
    <name type="scientific">Caenorhabditis japonica</name>
    <dbReference type="NCBI Taxonomy" id="281687"/>
    <lineage>
        <taxon>Eukaryota</taxon>
        <taxon>Metazoa</taxon>
        <taxon>Ecdysozoa</taxon>
        <taxon>Nematoda</taxon>
        <taxon>Chromadorea</taxon>
        <taxon>Rhabditida</taxon>
        <taxon>Rhabditina</taxon>
        <taxon>Rhabditomorpha</taxon>
        <taxon>Rhabditoidea</taxon>
        <taxon>Rhabditidae</taxon>
        <taxon>Peloderinae</taxon>
        <taxon>Caenorhabditis</taxon>
    </lineage>
</organism>
<keyword evidence="6" id="KW-1185">Reference proteome</keyword>
<name>A0A8R1HSF4_CAEJA</name>
<accession>A0A8R1HSF4</accession>
<evidence type="ECO:0000256" key="1">
    <source>
        <dbReference type="ARBA" id="ARBA00010893"/>
    </source>
</evidence>
<dbReference type="Pfam" id="PF01398">
    <property type="entry name" value="JAB"/>
    <property type="match status" value="1"/>
</dbReference>
<dbReference type="PROSITE" id="PS50249">
    <property type="entry name" value="MPN"/>
    <property type="match status" value="1"/>
</dbReference>
<comment type="similarity">
    <text evidence="1">Belongs to the peptidase M67A family. CSN6 subfamily.</text>
</comment>
<evidence type="ECO:0000256" key="3">
    <source>
        <dbReference type="SAM" id="MobiDB-lite"/>
    </source>
</evidence>
<sequence>MALNTPSGSSCTKVHVHPLVIMQMSEQYSRTKVQQGPSVKKVFGAILGKQTNRQLEAINSFVLKVETEEMTNAITISAEHLTSRAEQYLEVFPELQVVGAYCTGEDDELTAEEKAILSKLATTVRNTEKAGQIDATLFLKMNSVTAGSTRKLPLFAFEGDVSDSEKYRQIEWILVSEESERIGVNHIAKLSTKHGRDEKSVGKKHIEAQNAAMSMLLNRVDLIVAYLESIQDGTLQPNFDILREANLLTQRLNTIDRYAEEFGDTFQKEENTITVFSLMPKLTTLLGSMQQMWSKLASHRSDILADDGFHGKSSGGRWAHPYDKMRLKQYLTGRPTQTDDDDYFDEEDMENEMSGPRRKIHAADSPAGSRRRRAPPRAPNTATNTRPANLAPAATDEMELSGQEESSSGAQYIPDAPRPTTSANNESDESSQPF</sequence>
<feature type="compositionally biased region" description="Low complexity" evidence="3">
    <location>
        <begin position="379"/>
        <end position="395"/>
    </location>
</feature>
<feature type="domain" description="MPN" evidence="4">
    <location>
        <begin position="14"/>
        <end position="155"/>
    </location>
</feature>
<evidence type="ECO:0000313" key="6">
    <source>
        <dbReference type="Proteomes" id="UP000005237"/>
    </source>
</evidence>
<feature type="region of interest" description="Disordered" evidence="3">
    <location>
        <begin position="331"/>
        <end position="434"/>
    </location>
</feature>
<dbReference type="Proteomes" id="UP000005237">
    <property type="component" value="Unassembled WGS sequence"/>
</dbReference>
<dbReference type="InterPro" id="IPR024969">
    <property type="entry name" value="EIF3F/CSN6-like_C"/>
</dbReference>